<evidence type="ECO:0000256" key="1">
    <source>
        <dbReference type="SAM" id="Phobius"/>
    </source>
</evidence>
<keyword evidence="1" id="KW-1133">Transmembrane helix</keyword>
<evidence type="ECO:0000313" key="3">
    <source>
        <dbReference type="EMBL" id="CAH8388417.1"/>
    </source>
</evidence>
<name>A0ABC8LX43_ERUVS</name>
<feature type="signal peptide" evidence="2">
    <location>
        <begin position="1"/>
        <end position="30"/>
    </location>
</feature>
<dbReference type="PANTHER" id="PTHR31766:SF6">
    <property type="entry name" value="TRAM, LAG1 AND CLN8 (TLC) LIPID-SENSING DOMAIN CONTAINING PROTEIN"/>
    <property type="match status" value="1"/>
</dbReference>
<feature type="transmembrane region" description="Helical" evidence="1">
    <location>
        <begin position="84"/>
        <end position="106"/>
    </location>
</feature>
<dbReference type="EMBL" id="CAKOAT010796264">
    <property type="protein sequence ID" value="CAH8388417.1"/>
    <property type="molecule type" value="Genomic_DNA"/>
</dbReference>
<keyword evidence="1" id="KW-0812">Transmembrane</keyword>
<proteinExistence type="predicted"/>
<keyword evidence="4" id="KW-1185">Reference proteome</keyword>
<evidence type="ECO:0000256" key="2">
    <source>
        <dbReference type="SAM" id="SignalP"/>
    </source>
</evidence>
<protein>
    <submittedName>
        <fullName evidence="3">Uncharacterized protein</fullName>
    </submittedName>
</protein>
<keyword evidence="1" id="KW-0472">Membrane</keyword>
<keyword evidence="2" id="KW-0732">Signal</keyword>
<dbReference type="AlphaFoldDB" id="A0ABC8LX43"/>
<sequence>MPLFLFRTWTPPSRPLASSCLISLLHGVSAAYLAANALISDPTRGFSSPNTLSQNSVLDFSSAYFLADLLHLAVFPSPAGGDGLFAAVLFFFLTCRIWYLTARALYSRSSSSPRRPARVRIRGRLQRCVVQTCLSRRVCVGSLRCRFTHLIVFVGAF</sequence>
<dbReference type="PANTHER" id="PTHR31766">
    <property type="entry name" value="GLABROUS1 ENHANCER-BINDING PROTEIN-LIKE 2"/>
    <property type="match status" value="1"/>
</dbReference>
<gene>
    <name evidence="3" type="ORF">ERUC_LOCUS40900</name>
</gene>
<dbReference type="Proteomes" id="UP001642260">
    <property type="component" value="Unassembled WGS sequence"/>
</dbReference>
<organism evidence="3 4">
    <name type="scientific">Eruca vesicaria subsp. sativa</name>
    <name type="common">Garden rocket</name>
    <name type="synonym">Eruca sativa</name>
    <dbReference type="NCBI Taxonomy" id="29727"/>
    <lineage>
        <taxon>Eukaryota</taxon>
        <taxon>Viridiplantae</taxon>
        <taxon>Streptophyta</taxon>
        <taxon>Embryophyta</taxon>
        <taxon>Tracheophyta</taxon>
        <taxon>Spermatophyta</taxon>
        <taxon>Magnoliopsida</taxon>
        <taxon>eudicotyledons</taxon>
        <taxon>Gunneridae</taxon>
        <taxon>Pentapetalae</taxon>
        <taxon>rosids</taxon>
        <taxon>malvids</taxon>
        <taxon>Brassicales</taxon>
        <taxon>Brassicaceae</taxon>
        <taxon>Brassiceae</taxon>
        <taxon>Eruca</taxon>
    </lineage>
</organism>
<accession>A0ABC8LX43</accession>
<comment type="caution">
    <text evidence="3">The sequence shown here is derived from an EMBL/GenBank/DDBJ whole genome shotgun (WGS) entry which is preliminary data.</text>
</comment>
<evidence type="ECO:0000313" key="4">
    <source>
        <dbReference type="Proteomes" id="UP001642260"/>
    </source>
</evidence>
<feature type="chain" id="PRO_5044796885" evidence="2">
    <location>
        <begin position="31"/>
        <end position="157"/>
    </location>
</feature>
<reference evidence="3 4" key="1">
    <citation type="submission" date="2022-03" db="EMBL/GenBank/DDBJ databases">
        <authorList>
            <person name="Macdonald S."/>
            <person name="Ahmed S."/>
            <person name="Newling K."/>
        </authorList>
    </citation>
    <scope>NUCLEOTIDE SEQUENCE [LARGE SCALE GENOMIC DNA]</scope>
</reference>
<dbReference type="InterPro" id="IPR040327">
    <property type="entry name" value="At5g14285-like"/>
</dbReference>